<evidence type="ECO:0000313" key="3">
    <source>
        <dbReference type="Proteomes" id="UP001138500"/>
    </source>
</evidence>
<accession>A0A9W7SRW5</accession>
<dbReference type="EMBL" id="RIBY02001884">
    <property type="protein sequence ID" value="KAH9827385.1"/>
    <property type="molecule type" value="Genomic_DNA"/>
</dbReference>
<keyword evidence="3" id="KW-1185">Reference proteome</keyword>
<keyword evidence="1" id="KW-0812">Transmembrane</keyword>
<name>A0A9W7SRW5_9PEZI</name>
<sequence>MATAEKSNCPRPTESCPLDKDHAVLAPTDLIYFLGSTRRWTEERRAKTLARKSETLRRFQRAGSDFGFFFAFIVLSKGMLYLGLERTVVTFLLWAGSRTFWTLLFNMLALLFMYFGLPRWLTFGYKMGGWLPLEVEESMSVEGKDGWPVWVRDARCYVEARWSREKGIDVDLPGGSIAALVCVIQFLVSMPAAVIVVAKGWLWLSGN</sequence>
<dbReference type="Proteomes" id="UP001138500">
    <property type="component" value="Unassembled WGS sequence"/>
</dbReference>
<comment type="caution">
    <text evidence="2">The sequence shown here is derived from an EMBL/GenBank/DDBJ whole genome shotgun (WGS) entry which is preliminary data.</text>
</comment>
<keyword evidence="1" id="KW-0472">Membrane</keyword>
<feature type="transmembrane region" description="Helical" evidence="1">
    <location>
        <begin position="99"/>
        <end position="117"/>
    </location>
</feature>
<keyword evidence="1" id="KW-1133">Transmembrane helix</keyword>
<evidence type="ECO:0000256" key="1">
    <source>
        <dbReference type="SAM" id="Phobius"/>
    </source>
</evidence>
<feature type="transmembrane region" description="Helical" evidence="1">
    <location>
        <begin position="177"/>
        <end position="204"/>
    </location>
</feature>
<dbReference type="AlphaFoldDB" id="A0A9W7SRW5"/>
<feature type="transmembrane region" description="Helical" evidence="1">
    <location>
        <begin position="66"/>
        <end position="84"/>
    </location>
</feature>
<proteinExistence type="predicted"/>
<protein>
    <submittedName>
        <fullName evidence="2">Uncharacterized protein</fullName>
    </submittedName>
</protein>
<reference evidence="2 3" key="2">
    <citation type="journal article" date="2021" name="Curr. Genet.">
        <title>Genetic response to nitrogen starvation in the aggressive Eucalyptus foliar pathogen Teratosphaeria destructans.</title>
        <authorList>
            <person name="Havenga M."/>
            <person name="Wingfield B.D."/>
            <person name="Wingfield M.J."/>
            <person name="Dreyer L.L."/>
            <person name="Roets F."/>
            <person name="Aylward J."/>
        </authorList>
    </citation>
    <scope>NUCLEOTIDE SEQUENCE [LARGE SCALE GENOMIC DNA]</scope>
    <source>
        <strain evidence="2">CMW44962</strain>
    </source>
</reference>
<dbReference type="OrthoDB" id="10615696at2759"/>
<gene>
    <name evidence="2" type="ORF">Tdes44962_MAKER09728</name>
</gene>
<reference evidence="2 3" key="1">
    <citation type="journal article" date="2018" name="IMA Fungus">
        <title>IMA Genome-F 10: Nine draft genome sequences of Claviceps purpurea s.lat., including C. arundinis, C. humidiphila, and C. cf. spartinae, pseudomolecules for the pitch canker pathogen Fusarium circinatum, draft genome of Davidsoniella eucalypti, Grosmannia galeiformis, Quambalaria eucalypti, and Teratosphaeria destructans.</title>
        <authorList>
            <person name="Wingfield B.D."/>
            <person name="Liu M."/>
            <person name="Nguyen H.D."/>
            <person name="Lane F.A."/>
            <person name="Morgan S.W."/>
            <person name="De Vos L."/>
            <person name="Wilken P.M."/>
            <person name="Duong T.A."/>
            <person name="Aylward J."/>
            <person name="Coetzee M.P."/>
            <person name="Dadej K."/>
            <person name="De Beer Z.W."/>
            <person name="Findlay W."/>
            <person name="Havenga M."/>
            <person name="Kolarik M."/>
            <person name="Menzies J.G."/>
            <person name="Naidoo K."/>
            <person name="Pochopski O."/>
            <person name="Shoukouhi P."/>
            <person name="Santana Q.C."/>
            <person name="Seifert K.A."/>
            <person name="Soal N."/>
            <person name="Steenkamp E.T."/>
            <person name="Tatham C.T."/>
            <person name="van der Nest M.A."/>
            <person name="Wingfield M.J."/>
        </authorList>
    </citation>
    <scope>NUCLEOTIDE SEQUENCE [LARGE SCALE GENOMIC DNA]</scope>
    <source>
        <strain evidence="2">CMW44962</strain>
    </source>
</reference>
<evidence type="ECO:0000313" key="2">
    <source>
        <dbReference type="EMBL" id="KAH9827385.1"/>
    </source>
</evidence>
<organism evidence="2 3">
    <name type="scientific">Teratosphaeria destructans</name>
    <dbReference type="NCBI Taxonomy" id="418781"/>
    <lineage>
        <taxon>Eukaryota</taxon>
        <taxon>Fungi</taxon>
        <taxon>Dikarya</taxon>
        <taxon>Ascomycota</taxon>
        <taxon>Pezizomycotina</taxon>
        <taxon>Dothideomycetes</taxon>
        <taxon>Dothideomycetidae</taxon>
        <taxon>Mycosphaerellales</taxon>
        <taxon>Teratosphaeriaceae</taxon>
        <taxon>Teratosphaeria</taxon>
    </lineage>
</organism>